<evidence type="ECO:0000259" key="3">
    <source>
        <dbReference type="Pfam" id="PF08220"/>
    </source>
</evidence>
<dbReference type="SUPFAM" id="SSF46785">
    <property type="entry name" value="Winged helix' DNA-binding domain"/>
    <property type="match status" value="1"/>
</dbReference>
<evidence type="ECO:0000256" key="1">
    <source>
        <dbReference type="ARBA" id="ARBA00023015"/>
    </source>
</evidence>
<dbReference type="InterPro" id="IPR036388">
    <property type="entry name" value="WH-like_DNA-bd_sf"/>
</dbReference>
<dbReference type="Pfam" id="PF08220">
    <property type="entry name" value="HTH_DeoR"/>
    <property type="match status" value="1"/>
</dbReference>
<dbReference type="Gene3D" id="1.10.10.10">
    <property type="entry name" value="Winged helix-like DNA-binding domain superfamily/Winged helix DNA-binding domain"/>
    <property type="match status" value="1"/>
</dbReference>
<comment type="caution">
    <text evidence="4">The sequence shown here is derived from an EMBL/GenBank/DDBJ whole genome shotgun (WGS) entry which is preliminary data.</text>
</comment>
<name>A0A0F9PLU4_9ZZZZ</name>
<evidence type="ECO:0000256" key="2">
    <source>
        <dbReference type="ARBA" id="ARBA00023163"/>
    </source>
</evidence>
<feature type="domain" description="HTH deoR-type" evidence="3">
    <location>
        <begin position="20"/>
        <end position="62"/>
    </location>
</feature>
<organism evidence="4">
    <name type="scientific">marine sediment metagenome</name>
    <dbReference type="NCBI Taxonomy" id="412755"/>
    <lineage>
        <taxon>unclassified sequences</taxon>
        <taxon>metagenomes</taxon>
        <taxon>ecological metagenomes</taxon>
    </lineage>
</organism>
<protein>
    <recommendedName>
        <fullName evidence="3">HTH deoR-type domain-containing protein</fullName>
    </recommendedName>
</protein>
<keyword evidence="1" id="KW-0805">Transcription regulation</keyword>
<dbReference type="InterPro" id="IPR001034">
    <property type="entry name" value="DeoR_HTH"/>
</dbReference>
<dbReference type="EMBL" id="LAZR01002231">
    <property type="protein sequence ID" value="KKN32740.1"/>
    <property type="molecule type" value="Genomic_DNA"/>
</dbReference>
<accession>A0A0F9PLU4</accession>
<keyword evidence="2" id="KW-0804">Transcription</keyword>
<evidence type="ECO:0000313" key="4">
    <source>
        <dbReference type="EMBL" id="KKN32740.1"/>
    </source>
</evidence>
<sequence>MRRASTYVRYAKCPLLTTHGRVLAYVDDQDAVTTQGVAEHLWLQETTVRRALSELKAEGLVTSYRMGKGSWWRLSVSRERMLERILTDEAVSGN</sequence>
<reference evidence="4" key="1">
    <citation type="journal article" date="2015" name="Nature">
        <title>Complex archaea that bridge the gap between prokaryotes and eukaryotes.</title>
        <authorList>
            <person name="Spang A."/>
            <person name="Saw J.H."/>
            <person name="Jorgensen S.L."/>
            <person name="Zaremba-Niedzwiedzka K."/>
            <person name="Martijn J."/>
            <person name="Lind A.E."/>
            <person name="van Eijk R."/>
            <person name="Schleper C."/>
            <person name="Guy L."/>
            <person name="Ettema T.J."/>
        </authorList>
    </citation>
    <scope>NUCLEOTIDE SEQUENCE</scope>
</reference>
<gene>
    <name evidence="4" type="ORF">LCGC14_0810840</name>
</gene>
<dbReference type="GO" id="GO:0003700">
    <property type="term" value="F:DNA-binding transcription factor activity"/>
    <property type="evidence" value="ECO:0007669"/>
    <property type="project" value="InterPro"/>
</dbReference>
<dbReference type="InterPro" id="IPR036390">
    <property type="entry name" value="WH_DNA-bd_sf"/>
</dbReference>
<dbReference type="AlphaFoldDB" id="A0A0F9PLU4"/>
<proteinExistence type="predicted"/>